<dbReference type="InterPro" id="IPR009057">
    <property type="entry name" value="Homeodomain-like_sf"/>
</dbReference>
<evidence type="ECO:0000313" key="6">
    <source>
        <dbReference type="Proteomes" id="UP000054537"/>
    </source>
</evidence>
<comment type="caution">
    <text evidence="5">The sequence shown here is derived from an EMBL/GenBank/DDBJ whole genome shotgun (WGS) entry which is preliminary data.</text>
</comment>
<dbReference type="AlphaFoldDB" id="A0A0A6USN6"/>
<keyword evidence="3" id="KW-0804">Transcription</keyword>
<dbReference type="PROSITE" id="PS01124">
    <property type="entry name" value="HTH_ARAC_FAMILY_2"/>
    <property type="match status" value="1"/>
</dbReference>
<reference evidence="5 6" key="1">
    <citation type="submission" date="2014-10" db="EMBL/GenBank/DDBJ databases">
        <title>Draft genome sequence of Actinoplanes utahensis NRRL 12052.</title>
        <authorList>
            <person name="Velasco-Bucheli B."/>
            <person name="del Cerro C."/>
            <person name="Hormigo D."/>
            <person name="Garcia J.L."/>
            <person name="Acebal C."/>
            <person name="Arroyo M."/>
            <person name="de la Mata I."/>
        </authorList>
    </citation>
    <scope>NUCLEOTIDE SEQUENCE [LARGE SCALE GENOMIC DNA]</scope>
    <source>
        <strain evidence="5 6">NRRL 12052</strain>
    </source>
</reference>
<dbReference type="PANTHER" id="PTHR46796">
    <property type="entry name" value="HTH-TYPE TRANSCRIPTIONAL ACTIVATOR RHAS-RELATED"/>
    <property type="match status" value="1"/>
</dbReference>
<dbReference type="GO" id="GO:0043565">
    <property type="term" value="F:sequence-specific DNA binding"/>
    <property type="evidence" value="ECO:0007669"/>
    <property type="project" value="InterPro"/>
</dbReference>
<dbReference type="RefSeq" id="WP_043523976.1">
    <property type="nucleotide sequence ID" value="NZ_BAABKU010000015.1"/>
</dbReference>
<keyword evidence="6" id="KW-1185">Reference proteome</keyword>
<dbReference type="Proteomes" id="UP000054537">
    <property type="component" value="Unassembled WGS sequence"/>
</dbReference>
<dbReference type="InterPro" id="IPR050204">
    <property type="entry name" value="AraC_XylS_family_regulators"/>
</dbReference>
<gene>
    <name evidence="5" type="ORF">MB27_10060</name>
</gene>
<dbReference type="eggNOG" id="COG2207">
    <property type="taxonomic scope" value="Bacteria"/>
</dbReference>
<keyword evidence="1" id="KW-0805">Transcription regulation</keyword>
<dbReference type="GO" id="GO:0003700">
    <property type="term" value="F:DNA-binding transcription factor activity"/>
    <property type="evidence" value="ECO:0007669"/>
    <property type="project" value="InterPro"/>
</dbReference>
<feature type="domain" description="HTH araC/xylS-type" evidence="4">
    <location>
        <begin position="151"/>
        <end position="231"/>
    </location>
</feature>
<evidence type="ECO:0000313" key="5">
    <source>
        <dbReference type="EMBL" id="KHD77469.1"/>
    </source>
</evidence>
<proteinExistence type="predicted"/>
<evidence type="ECO:0000256" key="3">
    <source>
        <dbReference type="ARBA" id="ARBA00023163"/>
    </source>
</evidence>
<evidence type="ECO:0000256" key="2">
    <source>
        <dbReference type="ARBA" id="ARBA00023125"/>
    </source>
</evidence>
<dbReference type="InterPro" id="IPR018060">
    <property type="entry name" value="HTH_AraC"/>
</dbReference>
<accession>A0A0A6USN6</accession>
<dbReference type="SUPFAM" id="SSF46689">
    <property type="entry name" value="Homeodomain-like"/>
    <property type="match status" value="1"/>
</dbReference>
<name>A0A0A6USN6_ACTUT</name>
<organism evidence="5 6">
    <name type="scientific">Actinoplanes utahensis</name>
    <dbReference type="NCBI Taxonomy" id="1869"/>
    <lineage>
        <taxon>Bacteria</taxon>
        <taxon>Bacillati</taxon>
        <taxon>Actinomycetota</taxon>
        <taxon>Actinomycetes</taxon>
        <taxon>Micromonosporales</taxon>
        <taxon>Micromonosporaceae</taxon>
        <taxon>Actinoplanes</taxon>
    </lineage>
</organism>
<dbReference type="Pfam" id="PF12833">
    <property type="entry name" value="HTH_18"/>
    <property type="match status" value="1"/>
</dbReference>
<dbReference type="PANTHER" id="PTHR46796:SF6">
    <property type="entry name" value="ARAC SUBFAMILY"/>
    <property type="match status" value="1"/>
</dbReference>
<evidence type="ECO:0000259" key="4">
    <source>
        <dbReference type="PROSITE" id="PS01124"/>
    </source>
</evidence>
<sequence>MDALGPWFSAVTIGAPLDLHRLPAVVEEPDHATVLTWRLGSAEPDDIVILGPRTRAGYRTVQPGRNCAQLRFRPGRAAELLGVPARELTDRAVPAADLDSEPLRDLVRRIVRTGPDADRLRTLARALPPAGPRDWRSRLVAEATALLPGERVGAVARRLNVSERHLRNLFADRVGLAPATYVRIDRLRIALAGMDRKLPALAAEAGYYDQSHMNADFRQLMGTTPHAFATGRWPAAATCSA</sequence>
<dbReference type="OrthoDB" id="2559672at2"/>
<keyword evidence="2" id="KW-0238">DNA-binding</keyword>
<dbReference type="SMART" id="SM00342">
    <property type="entry name" value="HTH_ARAC"/>
    <property type="match status" value="1"/>
</dbReference>
<evidence type="ECO:0000256" key="1">
    <source>
        <dbReference type="ARBA" id="ARBA00023015"/>
    </source>
</evidence>
<protein>
    <recommendedName>
        <fullName evidence="4">HTH araC/xylS-type domain-containing protein</fullName>
    </recommendedName>
</protein>
<dbReference type="STRING" id="1869.MB27_10060"/>
<dbReference type="Gene3D" id="1.10.10.60">
    <property type="entry name" value="Homeodomain-like"/>
    <property type="match status" value="1"/>
</dbReference>
<dbReference type="EMBL" id="JRTT01000010">
    <property type="protein sequence ID" value="KHD77469.1"/>
    <property type="molecule type" value="Genomic_DNA"/>
</dbReference>